<protein>
    <submittedName>
        <fullName evidence="5">FAD-binding oxidoreductase</fullName>
    </submittedName>
</protein>
<dbReference type="PROSITE" id="PS51387">
    <property type="entry name" value="FAD_PCMH"/>
    <property type="match status" value="1"/>
</dbReference>
<feature type="domain" description="FAD-binding PCMH-type" evidence="4">
    <location>
        <begin position="38"/>
        <end position="218"/>
    </location>
</feature>
<dbReference type="Pfam" id="PF02913">
    <property type="entry name" value="FAD-oxidase_C"/>
    <property type="match status" value="1"/>
</dbReference>
<dbReference type="GO" id="GO:0071949">
    <property type="term" value="F:FAD binding"/>
    <property type="evidence" value="ECO:0007669"/>
    <property type="project" value="InterPro"/>
</dbReference>
<gene>
    <name evidence="5" type="ORF">QGN29_10265</name>
</gene>
<evidence type="ECO:0000259" key="4">
    <source>
        <dbReference type="PROSITE" id="PS51387"/>
    </source>
</evidence>
<dbReference type="InterPro" id="IPR016166">
    <property type="entry name" value="FAD-bd_PCMH"/>
</dbReference>
<dbReference type="InterPro" id="IPR016169">
    <property type="entry name" value="FAD-bd_PCMH_sub2"/>
</dbReference>
<keyword evidence="6" id="KW-1185">Reference proteome</keyword>
<dbReference type="EMBL" id="CP123872">
    <property type="protein sequence ID" value="WND01931.1"/>
    <property type="molecule type" value="Genomic_DNA"/>
</dbReference>
<dbReference type="InterPro" id="IPR016164">
    <property type="entry name" value="FAD-linked_Oxase-like_C"/>
</dbReference>
<dbReference type="Gene3D" id="3.30.70.2740">
    <property type="match status" value="1"/>
</dbReference>
<dbReference type="SUPFAM" id="SSF55103">
    <property type="entry name" value="FAD-linked oxidases, C-terminal domain"/>
    <property type="match status" value="1"/>
</dbReference>
<dbReference type="InterPro" id="IPR006094">
    <property type="entry name" value="Oxid_FAD_bind_N"/>
</dbReference>
<dbReference type="InterPro" id="IPR016167">
    <property type="entry name" value="FAD-bd_PCMH_sub1"/>
</dbReference>
<dbReference type="RefSeq" id="WP_310797761.1">
    <property type="nucleotide sequence ID" value="NZ_CP123872.1"/>
</dbReference>
<evidence type="ECO:0000256" key="3">
    <source>
        <dbReference type="ARBA" id="ARBA00022827"/>
    </source>
</evidence>
<dbReference type="SUPFAM" id="SSF56176">
    <property type="entry name" value="FAD-binding/transporter-associated domain-like"/>
    <property type="match status" value="1"/>
</dbReference>
<sequence length="463" mass="50372">MTIKTEHLRDFKALLPENQWTEDQNIIAPHLSEWRDKFHGSTPLMLMPMSTADVQKILILANKAEVNLSIQGGNTGLVGGSTPGLENREEILVSLKKMSRVEAPCSDTMTITVEAGAILSTVHTEAEPYHFPLSLASEGSCTIGGTMATNAGGIHVIRYGTMRHLVAGIEAVLPDGTIFSNLGGLKKDNTGFDLQNLLIGSEGTLGIITKAKLKLFPKPNTLVTGWLSVHDIDKCLPLMNALQTLSNQGLHAFEVMGKTGLDFVEKHMAGKAPVSQLAPWSILFDIEIEGPDSLEKALAECLDSGAITDAVIAQNKAQQKALWALRENLSEAQKYEGGSIKHDISLPLEQLASFMKQAPHRIQSIVKGARPTPFGHFGDGNLHYNIMQPETMAKETFLNHWPEMNAAIHDLVCSMKGSISAEHGIGTLKREELALRHPEKVAAFKKIKAALDPKDILNKGRVI</sequence>
<keyword evidence="2" id="KW-0285">Flavoprotein</keyword>
<dbReference type="PANTHER" id="PTHR43716">
    <property type="entry name" value="D-2-HYDROXYGLUTARATE DEHYDROGENASE, MITOCHONDRIAL"/>
    <property type="match status" value="1"/>
</dbReference>
<dbReference type="InterPro" id="IPR051264">
    <property type="entry name" value="FAD-oxidored/transferase_4"/>
</dbReference>
<keyword evidence="3" id="KW-0274">FAD</keyword>
<evidence type="ECO:0000256" key="2">
    <source>
        <dbReference type="ARBA" id="ARBA00022630"/>
    </source>
</evidence>
<dbReference type="Pfam" id="PF01565">
    <property type="entry name" value="FAD_binding_4"/>
    <property type="match status" value="1"/>
</dbReference>
<dbReference type="KEGG" id="tmk:QGN29_10265"/>
<name>A0AA52EH22_9PROT</name>
<accession>A0AA52EH22</accession>
<dbReference type="Proteomes" id="UP001268683">
    <property type="component" value="Chromosome"/>
</dbReference>
<organism evidence="5 6">
    <name type="scientific">Temperatibacter marinus</name>
    <dbReference type="NCBI Taxonomy" id="1456591"/>
    <lineage>
        <taxon>Bacteria</taxon>
        <taxon>Pseudomonadati</taxon>
        <taxon>Pseudomonadota</taxon>
        <taxon>Alphaproteobacteria</taxon>
        <taxon>Kordiimonadales</taxon>
        <taxon>Temperatibacteraceae</taxon>
        <taxon>Temperatibacter</taxon>
    </lineage>
</organism>
<proteinExistence type="inferred from homology"/>
<dbReference type="InterPro" id="IPR004113">
    <property type="entry name" value="FAD-bd_oxidored_4_C"/>
</dbReference>
<evidence type="ECO:0000313" key="5">
    <source>
        <dbReference type="EMBL" id="WND01931.1"/>
    </source>
</evidence>
<dbReference type="InterPro" id="IPR036318">
    <property type="entry name" value="FAD-bd_PCMH-like_sf"/>
</dbReference>
<evidence type="ECO:0000313" key="6">
    <source>
        <dbReference type="Proteomes" id="UP001268683"/>
    </source>
</evidence>
<dbReference type="Gene3D" id="1.10.45.10">
    <property type="entry name" value="Vanillyl-alcohol Oxidase, Chain A, domain 4"/>
    <property type="match status" value="1"/>
</dbReference>
<dbReference type="GO" id="GO:0022904">
    <property type="term" value="P:respiratory electron transport chain"/>
    <property type="evidence" value="ECO:0007669"/>
    <property type="project" value="TreeGrafter"/>
</dbReference>
<reference evidence="5" key="1">
    <citation type="submission" date="2023-04" db="EMBL/GenBank/DDBJ databases">
        <title>Complete genome sequence of Temperatibacter marinus.</title>
        <authorList>
            <person name="Rong J.-C."/>
            <person name="Yi M.-L."/>
            <person name="Zhao Q."/>
        </authorList>
    </citation>
    <scope>NUCLEOTIDE SEQUENCE</scope>
    <source>
        <strain evidence="5">NBRC 110045</strain>
    </source>
</reference>
<dbReference type="Gene3D" id="3.30.43.10">
    <property type="entry name" value="Uridine Diphospho-n-acetylenolpyruvylglucosamine Reductase, domain 2"/>
    <property type="match status" value="1"/>
</dbReference>
<dbReference type="Gene3D" id="3.30.465.10">
    <property type="match status" value="1"/>
</dbReference>
<dbReference type="GO" id="GO:0003824">
    <property type="term" value="F:catalytic activity"/>
    <property type="evidence" value="ECO:0007669"/>
    <property type="project" value="InterPro"/>
</dbReference>
<comment type="similarity">
    <text evidence="1">Belongs to the FAD-binding oxidoreductase/transferase type 4 family.</text>
</comment>
<dbReference type="PANTHER" id="PTHR43716:SF2">
    <property type="entry name" value="BLL6224 PROTEIN"/>
    <property type="match status" value="1"/>
</dbReference>
<dbReference type="Gene3D" id="3.30.70.2190">
    <property type="match status" value="1"/>
</dbReference>
<dbReference type="AlphaFoldDB" id="A0AA52EH22"/>
<evidence type="ECO:0000256" key="1">
    <source>
        <dbReference type="ARBA" id="ARBA00008000"/>
    </source>
</evidence>
<dbReference type="InterPro" id="IPR016171">
    <property type="entry name" value="Vanillyl_alc_oxidase_C-sub2"/>
</dbReference>